<evidence type="ECO:0000313" key="3">
    <source>
        <dbReference type="Proteomes" id="UP001501221"/>
    </source>
</evidence>
<feature type="transmembrane region" description="Helical" evidence="1">
    <location>
        <begin position="45"/>
        <end position="64"/>
    </location>
</feature>
<gene>
    <name evidence="2" type="ORF">GCM10009123_02710</name>
</gene>
<protein>
    <submittedName>
        <fullName evidence="2">Uncharacterized protein</fullName>
    </submittedName>
</protein>
<keyword evidence="1" id="KW-0472">Membrane</keyword>
<keyword evidence="1" id="KW-0812">Transmembrane</keyword>
<comment type="caution">
    <text evidence="2">The sequence shown here is derived from an EMBL/GenBank/DDBJ whole genome shotgun (WGS) entry which is preliminary data.</text>
</comment>
<dbReference type="InterPro" id="IPR045466">
    <property type="entry name" value="DUF6498"/>
</dbReference>
<reference evidence="2 3" key="1">
    <citation type="journal article" date="2019" name="Int. J. Syst. Evol. Microbiol.">
        <title>The Global Catalogue of Microorganisms (GCM) 10K type strain sequencing project: providing services to taxonomists for standard genome sequencing and annotation.</title>
        <authorList>
            <consortium name="The Broad Institute Genomics Platform"/>
            <consortium name="The Broad Institute Genome Sequencing Center for Infectious Disease"/>
            <person name="Wu L."/>
            <person name="Ma J."/>
        </authorList>
    </citation>
    <scope>NUCLEOTIDE SEQUENCE [LARGE SCALE GENOMIC DNA]</scope>
    <source>
        <strain evidence="2 3">JCM 16211</strain>
    </source>
</reference>
<dbReference type="EMBL" id="BAAAFM010000001">
    <property type="protein sequence ID" value="GAA0198855.1"/>
    <property type="molecule type" value="Genomic_DNA"/>
</dbReference>
<name>A0ABN0STX5_9GAMM</name>
<feature type="transmembrane region" description="Helical" evidence="1">
    <location>
        <begin position="12"/>
        <end position="33"/>
    </location>
</feature>
<feature type="transmembrane region" description="Helical" evidence="1">
    <location>
        <begin position="103"/>
        <end position="123"/>
    </location>
</feature>
<feature type="transmembrane region" description="Helical" evidence="1">
    <location>
        <begin position="143"/>
        <end position="176"/>
    </location>
</feature>
<evidence type="ECO:0000256" key="1">
    <source>
        <dbReference type="SAM" id="Phobius"/>
    </source>
</evidence>
<dbReference type="Proteomes" id="UP001501221">
    <property type="component" value="Unassembled WGS sequence"/>
</dbReference>
<keyword evidence="1" id="KW-1133">Transmembrane helix</keyword>
<dbReference type="Pfam" id="PF20108">
    <property type="entry name" value="DUF6498"/>
    <property type="match status" value="1"/>
</dbReference>
<proteinExistence type="predicted"/>
<evidence type="ECO:0000313" key="2">
    <source>
        <dbReference type="EMBL" id="GAA0198855.1"/>
    </source>
</evidence>
<keyword evidence="3" id="KW-1185">Reference proteome</keyword>
<accession>A0ABN0STX5</accession>
<organism evidence="2 3">
    <name type="scientific">Kangiella japonica</name>
    <dbReference type="NCBI Taxonomy" id="647384"/>
    <lineage>
        <taxon>Bacteria</taxon>
        <taxon>Pseudomonadati</taxon>
        <taxon>Pseudomonadota</taxon>
        <taxon>Gammaproteobacteria</taxon>
        <taxon>Kangiellales</taxon>
        <taxon>Kangiellaceae</taxon>
        <taxon>Kangiella</taxon>
    </lineage>
</organism>
<sequence>MVPLLGVLLGYWNAFDIIFLYWFENIIIGLFAVARMTIRPDNAPLFVAGGLFAAGFFCLHYGFFTYGHGVFVASFFEEQLLQNSEGLSQSLIDVVSYMLSQQAVQFVLVAMLIAHLIDFVIAYRNRTIDSVSSEMTKPYKRIIVLHIAIILGGFFALKFGHTVSVAVVMIGLKVYFDLKPPISNKKDSINQSVSEQIIKEKIAKHLKNPEIKINGKTYRFDTVEEMVNSDVYKKHSKWLFWLMPKNKRLIYEQLLQQTIQQERQLKKSSDSLEQKDI</sequence>